<organism evidence="1 2">
    <name type="scientific">Prunus persica</name>
    <name type="common">Peach</name>
    <name type="synonym">Amygdalus persica</name>
    <dbReference type="NCBI Taxonomy" id="3760"/>
    <lineage>
        <taxon>Eukaryota</taxon>
        <taxon>Viridiplantae</taxon>
        <taxon>Streptophyta</taxon>
        <taxon>Embryophyta</taxon>
        <taxon>Tracheophyta</taxon>
        <taxon>Spermatophyta</taxon>
        <taxon>Magnoliopsida</taxon>
        <taxon>eudicotyledons</taxon>
        <taxon>Gunneridae</taxon>
        <taxon>Pentapetalae</taxon>
        <taxon>rosids</taxon>
        <taxon>fabids</taxon>
        <taxon>Rosales</taxon>
        <taxon>Rosaceae</taxon>
        <taxon>Amygdaloideae</taxon>
        <taxon>Amygdaleae</taxon>
        <taxon>Prunus</taxon>
    </lineage>
</organism>
<protein>
    <submittedName>
        <fullName evidence="1">Uncharacterized protein</fullName>
    </submittedName>
</protein>
<sequence>MTRNPHGKLVGQPTTDPLINIWILNQLANSLKYIGAQNAKG</sequence>
<evidence type="ECO:0000313" key="2">
    <source>
        <dbReference type="Proteomes" id="UP000006882"/>
    </source>
</evidence>
<proteinExistence type="predicted"/>
<name>A0A251RB58_PRUPE</name>
<accession>A0A251RB58</accession>
<gene>
    <name evidence="1" type="ORF">PRUPE_1G361200</name>
</gene>
<dbReference type="Proteomes" id="UP000006882">
    <property type="component" value="Chromosome G1"/>
</dbReference>
<dbReference type="Gramene" id="ONI32325">
    <property type="protein sequence ID" value="ONI32325"/>
    <property type="gene ID" value="PRUPE_1G361200"/>
</dbReference>
<keyword evidence="2" id="KW-1185">Reference proteome</keyword>
<dbReference type="AlphaFoldDB" id="A0A251RB58"/>
<reference evidence="1 2" key="1">
    <citation type="journal article" date="2013" name="Nat. Genet.">
        <title>The high-quality draft genome of peach (Prunus persica) identifies unique patterns of genetic diversity, domestication and genome evolution.</title>
        <authorList>
            <consortium name="International Peach Genome Initiative"/>
            <person name="Verde I."/>
            <person name="Abbott A.G."/>
            <person name="Scalabrin S."/>
            <person name="Jung S."/>
            <person name="Shu S."/>
            <person name="Marroni F."/>
            <person name="Zhebentyayeva T."/>
            <person name="Dettori M.T."/>
            <person name="Grimwood J."/>
            <person name="Cattonaro F."/>
            <person name="Zuccolo A."/>
            <person name="Rossini L."/>
            <person name="Jenkins J."/>
            <person name="Vendramin E."/>
            <person name="Meisel L.A."/>
            <person name="Decroocq V."/>
            <person name="Sosinski B."/>
            <person name="Prochnik S."/>
            <person name="Mitros T."/>
            <person name="Policriti A."/>
            <person name="Cipriani G."/>
            <person name="Dondini L."/>
            <person name="Ficklin S."/>
            <person name="Goodstein D.M."/>
            <person name="Xuan P."/>
            <person name="Del Fabbro C."/>
            <person name="Aramini V."/>
            <person name="Copetti D."/>
            <person name="Gonzalez S."/>
            <person name="Horner D.S."/>
            <person name="Falchi R."/>
            <person name="Lucas S."/>
            <person name="Mica E."/>
            <person name="Maldonado J."/>
            <person name="Lazzari B."/>
            <person name="Bielenberg D."/>
            <person name="Pirona R."/>
            <person name="Miculan M."/>
            <person name="Barakat A."/>
            <person name="Testolin R."/>
            <person name="Stella A."/>
            <person name="Tartarini S."/>
            <person name="Tonutti P."/>
            <person name="Arus P."/>
            <person name="Orellana A."/>
            <person name="Wells C."/>
            <person name="Main D."/>
            <person name="Vizzotto G."/>
            <person name="Silva H."/>
            <person name="Salamini F."/>
            <person name="Schmutz J."/>
            <person name="Morgante M."/>
            <person name="Rokhsar D.S."/>
        </authorList>
    </citation>
    <scope>NUCLEOTIDE SEQUENCE [LARGE SCALE GENOMIC DNA]</scope>
    <source>
        <strain evidence="2">cv. Nemared</strain>
    </source>
</reference>
<evidence type="ECO:0000313" key="1">
    <source>
        <dbReference type="EMBL" id="ONI32325.1"/>
    </source>
</evidence>
<dbReference type="EMBL" id="CM007651">
    <property type="protein sequence ID" value="ONI32325.1"/>
    <property type="molecule type" value="Genomic_DNA"/>
</dbReference>